<keyword evidence="1" id="KW-0812">Transmembrane</keyword>
<feature type="transmembrane region" description="Helical" evidence="1">
    <location>
        <begin position="20"/>
        <end position="42"/>
    </location>
</feature>
<reference evidence="2 3" key="1">
    <citation type="submission" date="2017-04" db="EMBL/GenBank/DDBJ databases">
        <authorList>
            <person name="Afonso C.L."/>
            <person name="Miller P.J."/>
            <person name="Scott M.A."/>
            <person name="Spackman E."/>
            <person name="Goraichik I."/>
            <person name="Dimitrov K.M."/>
            <person name="Suarez D.L."/>
            <person name="Swayne D.E."/>
        </authorList>
    </citation>
    <scope>NUCLEOTIDE SEQUENCE [LARGE SCALE GENOMIC DNA]</scope>
    <source>
        <strain evidence="2 3">DSM 11622</strain>
    </source>
</reference>
<keyword evidence="1" id="KW-0472">Membrane</keyword>
<name>A0A1W1UE51_9BACT</name>
<dbReference type="EMBL" id="FWWW01000001">
    <property type="protein sequence ID" value="SMB79064.1"/>
    <property type="molecule type" value="Genomic_DNA"/>
</dbReference>
<protein>
    <submittedName>
        <fullName evidence="2">Uncharacterized protein</fullName>
    </submittedName>
</protein>
<evidence type="ECO:0000313" key="2">
    <source>
        <dbReference type="EMBL" id="SMB79064.1"/>
    </source>
</evidence>
<evidence type="ECO:0000256" key="1">
    <source>
        <dbReference type="SAM" id="Phobius"/>
    </source>
</evidence>
<dbReference type="Proteomes" id="UP000192266">
    <property type="component" value="Unassembled WGS sequence"/>
</dbReference>
<evidence type="ECO:0000313" key="3">
    <source>
        <dbReference type="Proteomes" id="UP000192266"/>
    </source>
</evidence>
<keyword evidence="3" id="KW-1185">Reference proteome</keyword>
<organism evidence="2 3">
    <name type="scientific">Hymenobacter roseosalivarius DSM 11622</name>
    <dbReference type="NCBI Taxonomy" id="645990"/>
    <lineage>
        <taxon>Bacteria</taxon>
        <taxon>Pseudomonadati</taxon>
        <taxon>Bacteroidota</taxon>
        <taxon>Cytophagia</taxon>
        <taxon>Cytophagales</taxon>
        <taxon>Hymenobacteraceae</taxon>
        <taxon>Hymenobacter</taxon>
    </lineage>
</organism>
<keyword evidence="1" id="KW-1133">Transmembrane helix</keyword>
<dbReference type="AlphaFoldDB" id="A0A1W1UE51"/>
<dbReference type="RefSeq" id="WP_262490566.1">
    <property type="nucleotide sequence ID" value="NZ_FWWW01000001.1"/>
</dbReference>
<sequence length="44" mass="5583">MNTHEQDHRSWKYRLTHPTWWVYMMLIPLVYFLYWLIVISGLSR</sequence>
<gene>
    <name evidence="2" type="ORF">SAMN00120144_4363</name>
</gene>
<dbReference type="STRING" id="645990.SAMN00120144_4363"/>
<accession>A0A1W1UE51</accession>
<proteinExistence type="predicted"/>